<feature type="compositionally biased region" description="Low complexity" evidence="8">
    <location>
        <begin position="524"/>
        <end position="546"/>
    </location>
</feature>
<feature type="transmembrane region" description="Helical" evidence="9">
    <location>
        <begin position="133"/>
        <end position="152"/>
    </location>
</feature>
<dbReference type="NCBIfam" id="NF009308">
    <property type="entry name" value="PRK12665.1"/>
    <property type="match status" value="1"/>
</dbReference>
<evidence type="ECO:0000256" key="1">
    <source>
        <dbReference type="ARBA" id="ARBA00004651"/>
    </source>
</evidence>
<dbReference type="Proteomes" id="UP000318693">
    <property type="component" value="Unassembled WGS sequence"/>
</dbReference>
<evidence type="ECO:0000256" key="7">
    <source>
        <dbReference type="RuleBase" id="RU000320"/>
    </source>
</evidence>
<dbReference type="GO" id="GO:0008137">
    <property type="term" value="F:NADH dehydrogenase (ubiquinone) activity"/>
    <property type="evidence" value="ECO:0007669"/>
    <property type="project" value="InterPro"/>
</dbReference>
<evidence type="ECO:0000256" key="4">
    <source>
        <dbReference type="ARBA" id="ARBA00022692"/>
    </source>
</evidence>
<dbReference type="InterPro" id="IPR003918">
    <property type="entry name" value="NADH_UbQ_OxRdtase"/>
</dbReference>
<feature type="domain" description="NADH:quinone oxidoreductase/Mrp antiporter transmembrane" evidence="10">
    <location>
        <begin position="129"/>
        <end position="412"/>
    </location>
</feature>
<dbReference type="InterPro" id="IPR001750">
    <property type="entry name" value="ND/Mrp_TM"/>
</dbReference>
<feature type="transmembrane region" description="Helical" evidence="9">
    <location>
        <begin position="31"/>
        <end position="49"/>
    </location>
</feature>
<accession>A0A552WXD9</accession>
<keyword evidence="4 7" id="KW-0812">Transmembrane</keyword>
<dbReference type="PANTHER" id="PTHR42703:SF1">
    <property type="entry name" value="NA(+)_H(+) ANTIPORTER SUBUNIT D1"/>
    <property type="match status" value="1"/>
</dbReference>
<keyword evidence="5 9" id="KW-1133">Transmembrane helix</keyword>
<feature type="transmembrane region" description="Helical" evidence="9">
    <location>
        <begin position="368"/>
        <end position="386"/>
    </location>
</feature>
<feature type="transmembrane region" description="Helical" evidence="9">
    <location>
        <begin position="164"/>
        <end position="188"/>
    </location>
</feature>
<dbReference type="PANTHER" id="PTHR42703">
    <property type="entry name" value="NADH DEHYDROGENASE"/>
    <property type="match status" value="1"/>
</dbReference>
<name>A0A552WXD9_9MICO</name>
<feature type="transmembrane region" description="Helical" evidence="9">
    <location>
        <begin position="274"/>
        <end position="292"/>
    </location>
</feature>
<feature type="transmembrane region" description="Helical" evidence="9">
    <location>
        <begin position="449"/>
        <end position="472"/>
    </location>
</feature>
<feature type="transmembrane region" description="Helical" evidence="9">
    <location>
        <begin position="238"/>
        <end position="259"/>
    </location>
</feature>
<gene>
    <name evidence="11" type="ORF">FJ693_03120</name>
</gene>
<protein>
    <submittedName>
        <fullName evidence="11">Na+/H+ antiporter subunit D</fullName>
    </submittedName>
</protein>
<keyword evidence="6 9" id="KW-0472">Membrane</keyword>
<evidence type="ECO:0000256" key="9">
    <source>
        <dbReference type="SAM" id="Phobius"/>
    </source>
</evidence>
<evidence type="ECO:0000259" key="10">
    <source>
        <dbReference type="Pfam" id="PF00361"/>
    </source>
</evidence>
<dbReference type="RefSeq" id="WP_143417073.1">
    <property type="nucleotide sequence ID" value="NZ_VJXR01000005.1"/>
</dbReference>
<dbReference type="AlphaFoldDB" id="A0A552WXD9"/>
<dbReference type="PRINTS" id="PR01437">
    <property type="entry name" value="NUOXDRDTASE4"/>
</dbReference>
<dbReference type="InterPro" id="IPR050586">
    <property type="entry name" value="CPA3_Na-H_Antiporter_D"/>
</dbReference>
<evidence type="ECO:0000313" key="12">
    <source>
        <dbReference type="Proteomes" id="UP000318693"/>
    </source>
</evidence>
<feature type="transmembrane region" description="Helical" evidence="9">
    <location>
        <begin position="208"/>
        <end position="231"/>
    </location>
</feature>
<feature type="transmembrane region" description="Helical" evidence="9">
    <location>
        <begin position="109"/>
        <end position="127"/>
    </location>
</feature>
<feature type="region of interest" description="Disordered" evidence="8">
    <location>
        <begin position="490"/>
        <end position="554"/>
    </location>
</feature>
<proteinExistence type="inferred from homology"/>
<dbReference type="GO" id="GO:0005886">
    <property type="term" value="C:plasma membrane"/>
    <property type="evidence" value="ECO:0007669"/>
    <property type="project" value="UniProtKB-SubCell"/>
</dbReference>
<evidence type="ECO:0000256" key="2">
    <source>
        <dbReference type="ARBA" id="ARBA00005346"/>
    </source>
</evidence>
<dbReference type="EMBL" id="VJXR01000005">
    <property type="protein sequence ID" value="TRW46983.1"/>
    <property type="molecule type" value="Genomic_DNA"/>
</dbReference>
<evidence type="ECO:0000256" key="3">
    <source>
        <dbReference type="ARBA" id="ARBA00022475"/>
    </source>
</evidence>
<reference evidence="11 12" key="1">
    <citation type="submission" date="2019-07" db="EMBL/GenBank/DDBJ databases">
        <title>Georgenia wutianyii sp. nov. and Georgenia *** sp. nov. isolated from plateau pika (Ochotona curzoniae) in the Qinghai-Tibet plateau of China.</title>
        <authorList>
            <person name="Tian Z."/>
        </authorList>
    </citation>
    <scope>NUCLEOTIDE SEQUENCE [LARGE SCALE GENOMIC DNA]</scope>
    <source>
        <strain evidence="11 12">Z446</strain>
    </source>
</reference>
<evidence type="ECO:0000256" key="6">
    <source>
        <dbReference type="ARBA" id="ARBA00023136"/>
    </source>
</evidence>
<comment type="caution">
    <text evidence="11">The sequence shown here is derived from an EMBL/GenBank/DDBJ whole genome shotgun (WGS) entry which is preliminary data.</text>
</comment>
<dbReference type="GO" id="GO:0042773">
    <property type="term" value="P:ATP synthesis coupled electron transport"/>
    <property type="evidence" value="ECO:0007669"/>
    <property type="project" value="InterPro"/>
</dbReference>
<organism evidence="11 12">
    <name type="scientific">Georgenia yuyongxinii</name>
    <dbReference type="NCBI Taxonomy" id="2589797"/>
    <lineage>
        <taxon>Bacteria</taxon>
        <taxon>Bacillati</taxon>
        <taxon>Actinomycetota</taxon>
        <taxon>Actinomycetes</taxon>
        <taxon>Micrococcales</taxon>
        <taxon>Bogoriellaceae</taxon>
        <taxon>Georgenia</taxon>
    </lineage>
</organism>
<feature type="transmembrane region" description="Helical" evidence="9">
    <location>
        <begin position="326"/>
        <end position="347"/>
    </location>
</feature>
<keyword evidence="12" id="KW-1185">Reference proteome</keyword>
<dbReference type="Pfam" id="PF00361">
    <property type="entry name" value="Proton_antipo_M"/>
    <property type="match status" value="1"/>
</dbReference>
<feature type="transmembrane region" description="Helical" evidence="9">
    <location>
        <begin position="299"/>
        <end position="320"/>
    </location>
</feature>
<comment type="subcellular location">
    <subcellularLocation>
        <location evidence="1">Cell membrane</location>
        <topology evidence="1">Multi-pass membrane protein</topology>
    </subcellularLocation>
    <subcellularLocation>
        <location evidence="7">Membrane</location>
        <topology evidence="7">Multi-pass membrane protein</topology>
    </subcellularLocation>
</comment>
<feature type="transmembrane region" description="Helical" evidence="9">
    <location>
        <begin position="79"/>
        <end position="97"/>
    </location>
</feature>
<evidence type="ECO:0000313" key="11">
    <source>
        <dbReference type="EMBL" id="TRW46983.1"/>
    </source>
</evidence>
<comment type="similarity">
    <text evidence="2">Belongs to the CPA3 antiporters (TC 2.A.63) subunit D family.</text>
</comment>
<evidence type="ECO:0000256" key="5">
    <source>
        <dbReference type="ARBA" id="ARBA00022989"/>
    </source>
</evidence>
<evidence type="ECO:0000256" key="8">
    <source>
        <dbReference type="SAM" id="MobiDB-lite"/>
    </source>
</evidence>
<feature type="transmembrane region" description="Helical" evidence="9">
    <location>
        <begin position="406"/>
        <end position="425"/>
    </location>
</feature>
<keyword evidence="3" id="KW-1003">Cell membrane</keyword>
<sequence length="554" mass="57402">MTWLVTLPIVLPLIGAGFALALARYRRLQGIVSVTTLSVVLVTAIVLLVRVDDGPIVLDVGGWAAPVGIALVADRLAALMLVISVTVTLGVLVYSLAQGLADGDEGAPVVIYHPTFLILSAGVSNAFLAGDLFNLYVGFEILLAASFVLITLSGTRERIRSGTIYVVVSLISSVVFLVAIALIYAATGTVNMAQLALRLPEIGSGTQLVLQLMLLVAFGIKAAMFPLSAWLPDSYPTAPAPVTAVFAGLLTKVGVYAVIRTQVLLFPDGRLNDLLLWVALATMIIGILGAVAQEDIKRLLSFTLVSHIGFMIWGVATGTVAGLSAAIFYVAHHITVQTSLFLVAGLIERRGGTTSLVRLGSLARLAPLLAVLFFVPAMNLAGIPPMTGFLGKVGLVEAAAQQGTAMSWALIAGGLLTSLLTLYAITKTWNMAFWQEAPEPLPEATMPRAMVGSAGALVVFSLVLAALAGPLFTYTDQAAEDLRARTPYISSVLPEGGRGTGQSPEVAEEGERGVVEDATPASGAPAVPNLPAPAASARAGAAAWPLPSTPGGAA</sequence>